<accession>A0A1A9VGP8</accession>
<protein>
    <submittedName>
        <fullName evidence="1">Uncharacterized protein</fullName>
    </submittedName>
</protein>
<evidence type="ECO:0000313" key="1">
    <source>
        <dbReference type="EnsemblMetazoa" id="GAUT036629-PA"/>
    </source>
</evidence>
<dbReference type="Proteomes" id="UP000078200">
    <property type="component" value="Unassembled WGS sequence"/>
</dbReference>
<keyword evidence="2" id="KW-1185">Reference proteome</keyword>
<organism evidence="1 2">
    <name type="scientific">Glossina austeni</name>
    <name type="common">Savannah tsetse fly</name>
    <dbReference type="NCBI Taxonomy" id="7395"/>
    <lineage>
        <taxon>Eukaryota</taxon>
        <taxon>Metazoa</taxon>
        <taxon>Ecdysozoa</taxon>
        <taxon>Arthropoda</taxon>
        <taxon>Hexapoda</taxon>
        <taxon>Insecta</taxon>
        <taxon>Pterygota</taxon>
        <taxon>Neoptera</taxon>
        <taxon>Endopterygota</taxon>
        <taxon>Diptera</taxon>
        <taxon>Brachycera</taxon>
        <taxon>Muscomorpha</taxon>
        <taxon>Hippoboscoidea</taxon>
        <taxon>Glossinidae</taxon>
        <taxon>Glossina</taxon>
    </lineage>
</organism>
<dbReference type="EnsemblMetazoa" id="GAUT036629-RA">
    <property type="protein sequence ID" value="GAUT036629-PA"/>
    <property type="gene ID" value="GAUT036629"/>
</dbReference>
<evidence type="ECO:0000313" key="2">
    <source>
        <dbReference type="Proteomes" id="UP000078200"/>
    </source>
</evidence>
<dbReference type="AlphaFoldDB" id="A0A1A9VGP8"/>
<proteinExistence type="predicted"/>
<sequence>MFGNSAMVSRLLIGKLKNFIRMNAINECVMMTSVKVSFIIVSCLLLWRTCRLPDNSSSNNSNGKLQRLYSQKRHIRNFSFLFYLKFFTSEKPTKHCNRFSTLLCYPLDNNIFTLSTFEILCKLFSYALHASHKYCSPSK</sequence>
<name>A0A1A9VGP8_GLOAU</name>
<dbReference type="VEuPathDB" id="VectorBase:GAUT036629"/>
<reference evidence="1" key="1">
    <citation type="submission" date="2020-05" db="UniProtKB">
        <authorList>
            <consortium name="EnsemblMetazoa"/>
        </authorList>
    </citation>
    <scope>IDENTIFICATION</scope>
    <source>
        <strain evidence="1">TTRI</strain>
    </source>
</reference>